<proteinExistence type="predicted"/>
<dbReference type="PANTHER" id="PTHR42912:SF93">
    <property type="entry name" value="N6-ADENOSINE-METHYLTRANSFERASE TMT1A"/>
    <property type="match status" value="1"/>
</dbReference>
<dbReference type="InterPro" id="IPR029063">
    <property type="entry name" value="SAM-dependent_MTases_sf"/>
</dbReference>
<dbReference type="GO" id="GO:0032259">
    <property type="term" value="P:methylation"/>
    <property type="evidence" value="ECO:0007669"/>
    <property type="project" value="UniProtKB-KW"/>
</dbReference>
<sequence length="292" mass="32293">MPSFSLLFNLVLDLASRQRQVRVPEPELVMTDPDATQAFMRAGREDGILAFTYLYHAIQASAVIPAGGRVLDLGCGPANQLAVIARLNPDAHFTGLDASPEMLGLADDTLQRCRLHNVTLQEGDMERLAGIDDASLDAVVSTITLHHLPDTAALARCLTEVRRVLKPGGGLYLADFGRLKREATQAFFANERSAEQPPLFTEGYYNSLRAAFSVAELREAATVLGDAVRMHHTFLVPFLVAIRSRHPHRVRATTQSAAREVYRELGADQQRDFRDMVRFFAHGGFPLACRPW</sequence>
<reference evidence="6" key="1">
    <citation type="submission" date="2023-07" db="EMBL/GenBank/DDBJ databases">
        <title>Thauera sp. CAU 1555 isolated from sand of Yaerae Beach.</title>
        <authorList>
            <person name="Kim W."/>
        </authorList>
    </citation>
    <scope>NUCLEOTIDE SEQUENCE [LARGE SCALE GENOMIC DNA]</scope>
    <source>
        <strain evidence="6">CAU 1555</strain>
    </source>
</reference>
<dbReference type="InterPro" id="IPR025714">
    <property type="entry name" value="Methyltranfer_dom"/>
</dbReference>
<dbReference type="InterPro" id="IPR050508">
    <property type="entry name" value="Methyltransf_Superfamily"/>
</dbReference>
<dbReference type="PANTHER" id="PTHR42912">
    <property type="entry name" value="METHYLTRANSFERASE"/>
    <property type="match status" value="1"/>
</dbReference>
<dbReference type="GO" id="GO:0008168">
    <property type="term" value="F:methyltransferase activity"/>
    <property type="evidence" value="ECO:0007669"/>
    <property type="project" value="UniProtKB-KW"/>
</dbReference>
<keyword evidence="1 5" id="KW-0489">Methyltransferase</keyword>
<dbReference type="InterPro" id="IPR023576">
    <property type="entry name" value="UbiE/COQ5_MeTrFase_CS"/>
</dbReference>
<dbReference type="EMBL" id="JACYTO010000001">
    <property type="protein sequence ID" value="MBD8501459.1"/>
    <property type="molecule type" value="Genomic_DNA"/>
</dbReference>
<name>A0ABR9B509_9RHOO</name>
<evidence type="ECO:0000313" key="5">
    <source>
        <dbReference type="EMBL" id="MBD8501459.1"/>
    </source>
</evidence>
<evidence type="ECO:0000313" key="6">
    <source>
        <dbReference type="Proteomes" id="UP000603602"/>
    </source>
</evidence>
<keyword evidence="6" id="KW-1185">Reference proteome</keyword>
<accession>A0ABR9B509</accession>
<feature type="domain" description="Methyltransferase" evidence="4">
    <location>
        <begin position="67"/>
        <end position="186"/>
    </location>
</feature>
<keyword evidence="2" id="KW-0808">Transferase</keyword>
<evidence type="ECO:0000259" key="4">
    <source>
        <dbReference type="Pfam" id="PF13847"/>
    </source>
</evidence>
<evidence type="ECO:0000256" key="3">
    <source>
        <dbReference type="ARBA" id="ARBA00022691"/>
    </source>
</evidence>
<dbReference type="CDD" id="cd02440">
    <property type="entry name" value="AdoMet_MTases"/>
    <property type="match status" value="1"/>
</dbReference>
<dbReference type="Gene3D" id="3.40.50.150">
    <property type="entry name" value="Vaccinia Virus protein VP39"/>
    <property type="match status" value="1"/>
</dbReference>
<gene>
    <name evidence="5" type="ORF">IFO67_01030</name>
</gene>
<dbReference type="RefSeq" id="WP_187716314.1">
    <property type="nucleotide sequence ID" value="NZ_JACTAH010000001.1"/>
</dbReference>
<organism evidence="5 6">
    <name type="scientific">Thauera sedimentorum</name>
    <dbReference type="NCBI Taxonomy" id="2767595"/>
    <lineage>
        <taxon>Bacteria</taxon>
        <taxon>Pseudomonadati</taxon>
        <taxon>Pseudomonadota</taxon>
        <taxon>Betaproteobacteria</taxon>
        <taxon>Rhodocyclales</taxon>
        <taxon>Zoogloeaceae</taxon>
        <taxon>Thauera</taxon>
    </lineage>
</organism>
<keyword evidence="3" id="KW-0949">S-adenosyl-L-methionine</keyword>
<dbReference type="Proteomes" id="UP000603602">
    <property type="component" value="Unassembled WGS sequence"/>
</dbReference>
<evidence type="ECO:0000256" key="2">
    <source>
        <dbReference type="ARBA" id="ARBA00022679"/>
    </source>
</evidence>
<dbReference type="PROSITE" id="PS01184">
    <property type="entry name" value="UBIE_2"/>
    <property type="match status" value="1"/>
</dbReference>
<protein>
    <submittedName>
        <fullName evidence="5">Class I SAM-dependent methyltransferase</fullName>
    </submittedName>
</protein>
<evidence type="ECO:0000256" key="1">
    <source>
        <dbReference type="ARBA" id="ARBA00022603"/>
    </source>
</evidence>
<dbReference type="Pfam" id="PF13847">
    <property type="entry name" value="Methyltransf_31"/>
    <property type="match status" value="1"/>
</dbReference>
<dbReference type="SUPFAM" id="SSF53335">
    <property type="entry name" value="S-adenosyl-L-methionine-dependent methyltransferases"/>
    <property type="match status" value="1"/>
</dbReference>
<comment type="caution">
    <text evidence="5">The sequence shown here is derived from an EMBL/GenBank/DDBJ whole genome shotgun (WGS) entry which is preliminary data.</text>
</comment>